<dbReference type="EMBL" id="DXGF01000101">
    <property type="protein sequence ID" value="HIW83748.1"/>
    <property type="molecule type" value="Genomic_DNA"/>
</dbReference>
<dbReference type="Proteomes" id="UP000824263">
    <property type="component" value="Unassembled WGS sequence"/>
</dbReference>
<keyword evidence="1" id="KW-0812">Transmembrane</keyword>
<accession>A0A9D1R901</accession>
<gene>
    <name evidence="2" type="ORF">H9873_05445</name>
</gene>
<dbReference type="InterPro" id="IPR010178">
    <property type="entry name" value="Lit"/>
</dbReference>
<organism evidence="2 3">
    <name type="scientific">Candidatus Dorea gallistercoris</name>
    <dbReference type="NCBI Taxonomy" id="2838542"/>
    <lineage>
        <taxon>Bacteria</taxon>
        <taxon>Bacillati</taxon>
        <taxon>Bacillota</taxon>
        <taxon>Clostridia</taxon>
        <taxon>Lachnospirales</taxon>
        <taxon>Lachnospiraceae</taxon>
        <taxon>Dorea</taxon>
    </lineage>
</organism>
<sequence>MSRAQKALGTCSMFLLILAILITSFQAAIYGDPQYGFYETEYEKYQVTEALGMEMRDVMEVTDHMMAYLIGAEEELSIVTHVDGEEQDFFNEQDRIHMADVKNLFLGGLRARTVCLILAAILLVTLAVRKADLKRFLPGCYFRAFGIFLVAVLFLAIAFAIDFTRCFTIFHEIFFTNDLWIFDPATDYMIRMLPEGFFADMVARIGMFFLGALAALFVIFFLWYRSVRKKDQIHCADERKHVIM</sequence>
<protein>
    <submittedName>
        <fullName evidence="2">TIGR01906 family membrane protein</fullName>
    </submittedName>
</protein>
<feature type="transmembrane region" description="Helical" evidence="1">
    <location>
        <begin position="109"/>
        <end position="128"/>
    </location>
</feature>
<dbReference type="Pfam" id="PF07314">
    <property type="entry name" value="Lit"/>
    <property type="match status" value="1"/>
</dbReference>
<comment type="caution">
    <text evidence="2">The sequence shown here is derived from an EMBL/GenBank/DDBJ whole genome shotgun (WGS) entry which is preliminary data.</text>
</comment>
<feature type="transmembrane region" description="Helical" evidence="1">
    <location>
        <begin position="201"/>
        <end position="224"/>
    </location>
</feature>
<reference evidence="2" key="2">
    <citation type="submission" date="2021-04" db="EMBL/GenBank/DDBJ databases">
        <authorList>
            <person name="Gilroy R."/>
        </authorList>
    </citation>
    <scope>NUCLEOTIDE SEQUENCE</scope>
    <source>
        <strain evidence="2">ChiSxjej1B13-11762</strain>
    </source>
</reference>
<keyword evidence="1" id="KW-1133">Transmembrane helix</keyword>
<evidence type="ECO:0000256" key="1">
    <source>
        <dbReference type="SAM" id="Phobius"/>
    </source>
</evidence>
<reference evidence="2" key="1">
    <citation type="journal article" date="2021" name="PeerJ">
        <title>Extensive microbial diversity within the chicken gut microbiome revealed by metagenomics and culture.</title>
        <authorList>
            <person name="Gilroy R."/>
            <person name="Ravi A."/>
            <person name="Getino M."/>
            <person name="Pursley I."/>
            <person name="Horton D.L."/>
            <person name="Alikhan N.F."/>
            <person name="Baker D."/>
            <person name="Gharbi K."/>
            <person name="Hall N."/>
            <person name="Watson M."/>
            <person name="Adriaenssens E.M."/>
            <person name="Foster-Nyarko E."/>
            <person name="Jarju S."/>
            <person name="Secka A."/>
            <person name="Antonio M."/>
            <person name="Oren A."/>
            <person name="Chaudhuri R.R."/>
            <person name="La Ragione R."/>
            <person name="Hildebrand F."/>
            <person name="Pallen M.J."/>
        </authorList>
    </citation>
    <scope>NUCLEOTIDE SEQUENCE</scope>
    <source>
        <strain evidence="2">ChiSxjej1B13-11762</strain>
    </source>
</reference>
<name>A0A9D1R901_9FIRM</name>
<keyword evidence="1" id="KW-0472">Membrane</keyword>
<proteinExistence type="predicted"/>
<evidence type="ECO:0000313" key="3">
    <source>
        <dbReference type="Proteomes" id="UP000824263"/>
    </source>
</evidence>
<dbReference type="AlphaFoldDB" id="A0A9D1R901"/>
<feature type="transmembrane region" description="Helical" evidence="1">
    <location>
        <begin position="140"/>
        <end position="161"/>
    </location>
</feature>
<evidence type="ECO:0000313" key="2">
    <source>
        <dbReference type="EMBL" id="HIW83748.1"/>
    </source>
</evidence>
<dbReference type="NCBIfam" id="TIGR01906">
    <property type="entry name" value="integ_TIGR01906"/>
    <property type="match status" value="1"/>
</dbReference>